<evidence type="ECO:0000256" key="4">
    <source>
        <dbReference type="ARBA" id="ARBA00023002"/>
    </source>
</evidence>
<name>A0A5M3YS14_ASPTE</name>
<evidence type="ECO:0000256" key="5">
    <source>
        <dbReference type="ARBA" id="ARBA00023033"/>
    </source>
</evidence>
<accession>A0A5M3YS14</accession>
<dbReference type="SUPFAM" id="SSF54373">
    <property type="entry name" value="FAD-linked reductases, C-terminal domain"/>
    <property type="match status" value="1"/>
</dbReference>
<dbReference type="VEuPathDB" id="FungiDB:ATEG_07554"/>
<dbReference type="InterPro" id="IPR036188">
    <property type="entry name" value="FAD/NAD-bd_sf"/>
</dbReference>
<dbReference type="EMBL" id="BLJY01000004">
    <property type="protein sequence ID" value="GFF15508.1"/>
    <property type="molecule type" value="Genomic_DNA"/>
</dbReference>
<dbReference type="InterPro" id="IPR050493">
    <property type="entry name" value="FAD-dep_Monooxygenase_BioMet"/>
</dbReference>
<dbReference type="Pfam" id="PF01494">
    <property type="entry name" value="FAD_binding_3"/>
    <property type="match status" value="1"/>
</dbReference>
<evidence type="ECO:0000256" key="3">
    <source>
        <dbReference type="ARBA" id="ARBA00022827"/>
    </source>
</evidence>
<dbReference type="PANTHER" id="PTHR13789">
    <property type="entry name" value="MONOOXYGENASE"/>
    <property type="match status" value="1"/>
</dbReference>
<keyword evidence="7" id="KW-1185">Reference proteome</keyword>
<comment type="caution">
    <text evidence="6">The sequence shown here is derived from an EMBL/GenBank/DDBJ whole genome shotgun (WGS) entry which is preliminary data.</text>
</comment>
<evidence type="ECO:0000313" key="7">
    <source>
        <dbReference type="Proteomes" id="UP000452235"/>
    </source>
</evidence>
<dbReference type="PANTHER" id="PTHR13789:SF311">
    <property type="entry name" value="HYDROXYLASE, PUTATIVE (AFU_ORTHOLOGUE AFUA_5G10180)-RELATED"/>
    <property type="match status" value="1"/>
</dbReference>
<keyword evidence="5" id="KW-0503">Monooxygenase</keyword>
<gene>
    <name evidence="6" type="ORF">ATEIFO6365_0004062700</name>
</gene>
<keyword evidence="4" id="KW-0560">Oxidoreductase</keyword>
<dbReference type="Gene3D" id="3.50.50.60">
    <property type="entry name" value="FAD/NAD(P)-binding domain"/>
    <property type="match status" value="1"/>
</dbReference>
<sequence length="448" mass="49663">MQSANLGNAFAKLGSPEFQRLVPHMPFAIRRPIVTWPNPYPASSCRQQGLDVIVLERAVQILPVGAGIVVPPNAGRAMEQICLLQKLRSQSIVVETQDFRRYDDGSLISRRHVGSQQEIETYGGEWLVVHRADYHRVLHDAATAAGVEVRLGASVKDIDLVNTTVTLDGGETLIADVIIGADGLWSTTRDKILGHPSPPFETGDLAYRATFPASQLRALGDPDLNALLDSRGTNAWWGPDKHCVLYPVRGGSVYNLVLLRPDDLPARTDKALGDLHEMAETFKGWDSSCIPHVLKWKLCHHEELETWCQNNTAIIGDACHPTLPYQAQGAAMAVEDGVVVAYLIGQLVHDFSPAMARAKVPSILKLYERMRKPRTTLNVQGAVANRKMNHLHDGAEQQQRDKDLNGADYLSSNPWKCADGPYQKQLLAFDTMRVCREEYDAWKRAQDA</sequence>
<proteinExistence type="inferred from homology"/>
<evidence type="ECO:0000256" key="1">
    <source>
        <dbReference type="ARBA" id="ARBA00007992"/>
    </source>
</evidence>
<dbReference type="InterPro" id="IPR002938">
    <property type="entry name" value="FAD-bd"/>
</dbReference>
<dbReference type="AlphaFoldDB" id="A0A5M3YS14"/>
<evidence type="ECO:0000256" key="2">
    <source>
        <dbReference type="ARBA" id="ARBA00022630"/>
    </source>
</evidence>
<evidence type="ECO:0000313" key="6">
    <source>
        <dbReference type="EMBL" id="GFF15508.1"/>
    </source>
</evidence>
<comment type="similarity">
    <text evidence="1">Belongs to the paxM FAD-dependent monooxygenase family.</text>
</comment>
<dbReference type="SUPFAM" id="SSF51905">
    <property type="entry name" value="FAD/NAD(P)-binding domain"/>
    <property type="match status" value="1"/>
</dbReference>
<reference evidence="6 7" key="1">
    <citation type="submission" date="2020-01" db="EMBL/GenBank/DDBJ databases">
        <title>Aspergillus terreus IFO 6365 whole genome shotgun sequence.</title>
        <authorList>
            <person name="Kanamasa S."/>
            <person name="Takahashi H."/>
        </authorList>
    </citation>
    <scope>NUCLEOTIDE SEQUENCE [LARGE SCALE GENOMIC DNA]</scope>
    <source>
        <strain evidence="6 7">IFO 6365</strain>
    </source>
</reference>
<protein>
    <submittedName>
        <fullName evidence="6">Salicylate hydroxylase</fullName>
    </submittedName>
</protein>
<keyword evidence="3" id="KW-0274">FAD</keyword>
<dbReference type="Proteomes" id="UP000452235">
    <property type="component" value="Unassembled WGS sequence"/>
</dbReference>
<organism evidence="6 7">
    <name type="scientific">Aspergillus terreus</name>
    <dbReference type="NCBI Taxonomy" id="33178"/>
    <lineage>
        <taxon>Eukaryota</taxon>
        <taxon>Fungi</taxon>
        <taxon>Dikarya</taxon>
        <taxon>Ascomycota</taxon>
        <taxon>Pezizomycotina</taxon>
        <taxon>Eurotiomycetes</taxon>
        <taxon>Eurotiomycetidae</taxon>
        <taxon>Eurotiales</taxon>
        <taxon>Aspergillaceae</taxon>
        <taxon>Aspergillus</taxon>
        <taxon>Aspergillus subgen. Circumdati</taxon>
    </lineage>
</organism>
<keyword evidence="2" id="KW-0285">Flavoprotein</keyword>
<dbReference type="GO" id="GO:0004497">
    <property type="term" value="F:monooxygenase activity"/>
    <property type="evidence" value="ECO:0007669"/>
    <property type="project" value="UniProtKB-KW"/>
</dbReference>
<dbReference type="GO" id="GO:0071949">
    <property type="term" value="F:FAD binding"/>
    <property type="evidence" value="ECO:0007669"/>
    <property type="project" value="InterPro"/>
</dbReference>
<dbReference type="OrthoDB" id="1878542at2759"/>